<dbReference type="Proteomes" id="UP001565368">
    <property type="component" value="Unassembled WGS sequence"/>
</dbReference>
<keyword evidence="3" id="KW-1185">Reference proteome</keyword>
<gene>
    <name evidence="2" type="ORF">Q8F55_006331</name>
</gene>
<evidence type="ECO:0000313" key="3">
    <source>
        <dbReference type="Proteomes" id="UP001565368"/>
    </source>
</evidence>
<evidence type="ECO:0000256" key="1">
    <source>
        <dbReference type="SAM" id="MobiDB-lite"/>
    </source>
</evidence>
<evidence type="ECO:0000313" key="2">
    <source>
        <dbReference type="EMBL" id="KAL1406919.1"/>
    </source>
</evidence>
<feature type="compositionally biased region" description="Basic residues" evidence="1">
    <location>
        <begin position="339"/>
        <end position="350"/>
    </location>
</feature>
<feature type="region of interest" description="Disordered" evidence="1">
    <location>
        <begin position="326"/>
        <end position="360"/>
    </location>
</feature>
<comment type="caution">
    <text evidence="2">The sequence shown here is derived from an EMBL/GenBank/DDBJ whole genome shotgun (WGS) entry which is preliminary data.</text>
</comment>
<sequence>MSFAFVPLDRPAVAIPDFVSAHPLFGRHTPLAYHAFGNEWLAARGAAYYAHPPPILGSFPIPLPWDVECMLRHFDMSVWYDDTTSNNTKTAVSLWLRRLYATSDGYQMLLCSPHRPPVGLELAQLVTNFWEVMYGPGARRAAAPRAVSSPPGFAPAWTAPGDVSVEEAGVSGTVAGGEVGGAWLPEDYTSDDSSAGCEVSFDEPVPETREASPSTDWGEGVPATNGGGDSKEVADGGDSVLITTPATATEGSDATLLAETVYGDESEDAPADAVIADTSAAAAVFPGAADDVGVVHPAAPASPQTPETIIKTPKTVTETPRALALDHDTVTESAGPSPKIRKGKKQRRREKAAATRGVEEPAATLVTEQPATEHLAGPVPETVVEAVAEPVAPPQVATEQLSPKLLNVSVNPEPTATGETAAIDEGSEAATVEVDTNEVDTNEVDTAEVDTNEVNASEAGVDDQAHPDPANPLPNAKTQKRNRNRRIQNKKKKTKQHTVEVEEVTDDQAAPRARINPAHIAVISPKTCTNPKYARTSPRGYATPAPLPESANTEVIYVSESSRRNFTKSWQTEEVISHLTHRRLQNVHGTLVTPTITDESASVSSSVSGASTEAAGAKLDAIITGQLGPVEDATKTFVLPVIPVDDPERGDEDRWMQNKMTGYKAWGKAQKQA</sequence>
<reference evidence="2 3" key="1">
    <citation type="submission" date="2023-08" db="EMBL/GenBank/DDBJ databases">
        <title>Annotated Genome Sequence of Vanrija albida AlHP1.</title>
        <authorList>
            <person name="Herzog R."/>
        </authorList>
    </citation>
    <scope>NUCLEOTIDE SEQUENCE [LARGE SCALE GENOMIC DNA]</scope>
    <source>
        <strain evidence="2 3">AlHP1</strain>
    </source>
</reference>
<protein>
    <submittedName>
        <fullName evidence="2">Uncharacterized protein</fullName>
    </submittedName>
</protein>
<name>A0ABR3PWS6_9TREE</name>
<dbReference type="EMBL" id="JBBXJM010000005">
    <property type="protein sequence ID" value="KAL1406919.1"/>
    <property type="molecule type" value="Genomic_DNA"/>
</dbReference>
<feature type="region of interest" description="Disordered" evidence="1">
    <location>
        <begin position="458"/>
        <end position="507"/>
    </location>
</feature>
<feature type="compositionally biased region" description="Basic residues" evidence="1">
    <location>
        <begin position="478"/>
        <end position="496"/>
    </location>
</feature>
<dbReference type="GeneID" id="95987374"/>
<proteinExistence type="predicted"/>
<organism evidence="2 3">
    <name type="scientific">Vanrija albida</name>
    <dbReference type="NCBI Taxonomy" id="181172"/>
    <lineage>
        <taxon>Eukaryota</taxon>
        <taxon>Fungi</taxon>
        <taxon>Dikarya</taxon>
        <taxon>Basidiomycota</taxon>
        <taxon>Agaricomycotina</taxon>
        <taxon>Tremellomycetes</taxon>
        <taxon>Trichosporonales</taxon>
        <taxon>Trichosporonaceae</taxon>
        <taxon>Vanrija</taxon>
    </lineage>
</organism>
<dbReference type="RefSeq" id="XP_069206863.1">
    <property type="nucleotide sequence ID" value="XM_069354792.1"/>
</dbReference>
<accession>A0ABR3PWS6</accession>
<feature type="region of interest" description="Disordered" evidence="1">
    <location>
        <begin position="184"/>
        <end position="237"/>
    </location>
</feature>